<dbReference type="InterPro" id="IPR024072">
    <property type="entry name" value="DHFR-like_dom_sf"/>
</dbReference>
<dbReference type="EMBL" id="QUMO01000002">
    <property type="protein sequence ID" value="REF88170.1"/>
    <property type="molecule type" value="Genomic_DNA"/>
</dbReference>
<feature type="domain" description="DHFR" evidence="1">
    <location>
        <begin position="7"/>
        <end position="124"/>
    </location>
</feature>
<dbReference type="Proteomes" id="UP000256900">
    <property type="component" value="Unassembled WGS sequence"/>
</dbReference>
<dbReference type="InterPro" id="IPR001796">
    <property type="entry name" value="DHFR_dom"/>
</dbReference>
<accession>A0A3D9Z2G0</accession>
<dbReference type="SUPFAM" id="SSF53597">
    <property type="entry name" value="Dihydrofolate reductase-like"/>
    <property type="match status" value="1"/>
</dbReference>
<protein>
    <submittedName>
        <fullName evidence="2">Dihydromethanopterin reductase</fullName>
    </submittedName>
</protein>
<dbReference type="AlphaFoldDB" id="A0A3D9Z2G0"/>
<dbReference type="Pfam" id="PF00186">
    <property type="entry name" value="DHFR_1"/>
    <property type="match status" value="1"/>
</dbReference>
<evidence type="ECO:0000313" key="3">
    <source>
        <dbReference type="Proteomes" id="UP000256900"/>
    </source>
</evidence>
<dbReference type="RefSeq" id="WP_115836276.1">
    <property type="nucleotide sequence ID" value="NZ_CP025086.1"/>
</dbReference>
<dbReference type="GO" id="GO:0046654">
    <property type="term" value="P:tetrahydrofolate biosynthetic process"/>
    <property type="evidence" value="ECO:0007669"/>
    <property type="project" value="InterPro"/>
</dbReference>
<comment type="caution">
    <text evidence="2">The sequence shown here is derived from an EMBL/GenBank/DDBJ whole genome shotgun (WGS) entry which is preliminary data.</text>
</comment>
<dbReference type="OrthoDB" id="7932254at2"/>
<evidence type="ECO:0000259" key="1">
    <source>
        <dbReference type="Pfam" id="PF00186"/>
    </source>
</evidence>
<organism evidence="2 3">
    <name type="scientific">Methylovirgula ligni</name>
    <dbReference type="NCBI Taxonomy" id="569860"/>
    <lineage>
        <taxon>Bacteria</taxon>
        <taxon>Pseudomonadati</taxon>
        <taxon>Pseudomonadota</taxon>
        <taxon>Alphaproteobacteria</taxon>
        <taxon>Hyphomicrobiales</taxon>
        <taxon>Beijerinckiaceae</taxon>
        <taxon>Methylovirgula</taxon>
    </lineage>
</organism>
<proteinExistence type="predicted"/>
<gene>
    <name evidence="2" type="ORF">DES32_1812</name>
</gene>
<keyword evidence="3" id="KW-1185">Reference proteome</keyword>
<evidence type="ECO:0000313" key="2">
    <source>
        <dbReference type="EMBL" id="REF88170.1"/>
    </source>
</evidence>
<dbReference type="Gene3D" id="3.40.430.10">
    <property type="entry name" value="Dihydrofolate Reductase, subunit A"/>
    <property type="match status" value="1"/>
</dbReference>
<dbReference type="GO" id="GO:0004146">
    <property type="term" value="F:dihydrofolate reductase activity"/>
    <property type="evidence" value="ECO:0007669"/>
    <property type="project" value="InterPro"/>
</dbReference>
<sequence>MQTTDVRAVIAIGLRGQFGLHDRLPWEGNRGREFVADVERFFELTRGHVLIMGHRTYISVPEFAFRDRDIVEIHASDKPEEVLARFPGRVVFIGGGPPVYAAYAPFIRHWDINRLPFDGEADRWFDPAWLVAGGHPV</sequence>
<name>A0A3D9Z2G0_9HYPH</name>
<reference evidence="2 3" key="1">
    <citation type="submission" date="2018-08" db="EMBL/GenBank/DDBJ databases">
        <title>Genomic Encyclopedia of Type Strains, Phase IV (KMG-IV): sequencing the most valuable type-strain genomes for metagenomic binning, comparative biology and taxonomic classification.</title>
        <authorList>
            <person name="Goeker M."/>
        </authorList>
    </citation>
    <scope>NUCLEOTIDE SEQUENCE [LARGE SCALE GENOMIC DNA]</scope>
    <source>
        <strain evidence="2 3">BW863</strain>
    </source>
</reference>